<evidence type="ECO:0000313" key="2">
    <source>
        <dbReference type="Proteomes" id="UP000288168"/>
    </source>
</evidence>
<dbReference type="Gene3D" id="3.40.50.1820">
    <property type="entry name" value="alpha/beta hydrolase"/>
    <property type="match status" value="1"/>
</dbReference>
<comment type="caution">
    <text evidence="1">The sequence shown here is derived from an EMBL/GenBank/DDBJ whole genome shotgun (WGS) entry which is preliminary data.</text>
</comment>
<name>A0A428PJ89_9HYPO</name>
<evidence type="ECO:0000313" key="1">
    <source>
        <dbReference type="EMBL" id="RSL53016.1"/>
    </source>
</evidence>
<proteinExistence type="predicted"/>
<dbReference type="Proteomes" id="UP000288168">
    <property type="component" value="Unassembled WGS sequence"/>
</dbReference>
<reference evidence="1 2" key="1">
    <citation type="submission" date="2017-06" db="EMBL/GenBank/DDBJ databases">
        <title>Comparative genomic analysis of Ambrosia Fusariam Clade fungi.</title>
        <authorList>
            <person name="Stajich J.E."/>
            <person name="Carrillo J."/>
            <person name="Kijimoto T."/>
            <person name="Eskalen A."/>
            <person name="O'Donnell K."/>
            <person name="Kasson M."/>
        </authorList>
    </citation>
    <scope>NUCLEOTIDE SEQUENCE [LARGE SCALE GENOMIC DNA]</scope>
    <source>
        <strain evidence="1 2">NRRL62584</strain>
    </source>
</reference>
<sequence length="85" mass="9432">MSPTYHARDPSAQAFLLLHAQRQGDIRQAVEFAAALTAAGIEVALHVFEDEGFEGHMQMLLRLGDQKYPATSVMDNWLNEHVPVA</sequence>
<dbReference type="SUPFAM" id="SSF53474">
    <property type="entry name" value="alpha/beta-Hydrolases"/>
    <property type="match status" value="1"/>
</dbReference>
<gene>
    <name evidence="1" type="ORF">CEP54_010642</name>
</gene>
<keyword evidence="2" id="KW-1185">Reference proteome</keyword>
<dbReference type="InterPro" id="IPR029058">
    <property type="entry name" value="AB_hydrolase_fold"/>
</dbReference>
<dbReference type="AlphaFoldDB" id="A0A428PJ89"/>
<accession>A0A428PJ89</accession>
<dbReference type="OrthoDB" id="433474at2759"/>
<protein>
    <submittedName>
        <fullName evidence="1">Uncharacterized protein</fullName>
    </submittedName>
</protein>
<dbReference type="EMBL" id="NKCI01000128">
    <property type="protein sequence ID" value="RSL53016.1"/>
    <property type="molecule type" value="Genomic_DNA"/>
</dbReference>
<dbReference type="STRING" id="1325734.A0A428PJ89"/>
<organism evidence="1 2">
    <name type="scientific">Fusarium duplospermum</name>
    <dbReference type="NCBI Taxonomy" id="1325734"/>
    <lineage>
        <taxon>Eukaryota</taxon>
        <taxon>Fungi</taxon>
        <taxon>Dikarya</taxon>
        <taxon>Ascomycota</taxon>
        <taxon>Pezizomycotina</taxon>
        <taxon>Sordariomycetes</taxon>
        <taxon>Hypocreomycetidae</taxon>
        <taxon>Hypocreales</taxon>
        <taxon>Nectriaceae</taxon>
        <taxon>Fusarium</taxon>
        <taxon>Fusarium solani species complex</taxon>
    </lineage>
</organism>